<name>A0A3R7CB19_CLOSI</name>
<protein>
    <submittedName>
        <fullName evidence="2">Uncharacterized protein</fullName>
    </submittedName>
</protein>
<organism evidence="2 3">
    <name type="scientific">Clonorchis sinensis</name>
    <name type="common">Chinese liver fluke</name>
    <dbReference type="NCBI Taxonomy" id="79923"/>
    <lineage>
        <taxon>Eukaryota</taxon>
        <taxon>Metazoa</taxon>
        <taxon>Spiralia</taxon>
        <taxon>Lophotrochozoa</taxon>
        <taxon>Platyhelminthes</taxon>
        <taxon>Trematoda</taxon>
        <taxon>Digenea</taxon>
        <taxon>Opisthorchiida</taxon>
        <taxon>Opisthorchiata</taxon>
        <taxon>Opisthorchiidae</taxon>
        <taxon>Clonorchis</taxon>
    </lineage>
</organism>
<gene>
    <name evidence="2" type="ORF">CSKR_109398</name>
</gene>
<comment type="caution">
    <text evidence="2">The sequence shown here is derived from an EMBL/GenBank/DDBJ whole genome shotgun (WGS) entry which is preliminary data.</text>
</comment>
<feature type="compositionally biased region" description="Polar residues" evidence="1">
    <location>
        <begin position="7"/>
        <end position="30"/>
    </location>
</feature>
<evidence type="ECO:0000313" key="3">
    <source>
        <dbReference type="Proteomes" id="UP000286415"/>
    </source>
</evidence>
<accession>A0A3R7CB19</accession>
<dbReference type="InParanoid" id="A0A3R7CB19"/>
<feature type="region of interest" description="Disordered" evidence="1">
    <location>
        <begin position="1"/>
        <end position="56"/>
    </location>
</feature>
<proteinExistence type="predicted"/>
<reference evidence="2 3" key="2">
    <citation type="journal article" date="2021" name="Genomics">
        <title>High-quality reference genome for Clonorchis sinensis.</title>
        <authorList>
            <person name="Young N.D."/>
            <person name="Stroehlein A.J."/>
            <person name="Kinkar L."/>
            <person name="Wang T."/>
            <person name="Sohn W.M."/>
            <person name="Chang B.C.H."/>
            <person name="Kaur P."/>
            <person name="Weisz D."/>
            <person name="Dudchenko O."/>
            <person name="Aiden E.L."/>
            <person name="Korhonen P.K."/>
            <person name="Gasser R.B."/>
        </authorList>
    </citation>
    <scope>NUCLEOTIDE SEQUENCE [LARGE SCALE GENOMIC DNA]</scope>
    <source>
        <strain evidence="2">Cs-k2</strain>
    </source>
</reference>
<evidence type="ECO:0000256" key="1">
    <source>
        <dbReference type="SAM" id="MobiDB-lite"/>
    </source>
</evidence>
<evidence type="ECO:0000313" key="2">
    <source>
        <dbReference type="EMBL" id="KAG5453384.1"/>
    </source>
</evidence>
<dbReference type="EMBL" id="NIRI02000013">
    <property type="protein sequence ID" value="KAG5453384.1"/>
    <property type="molecule type" value="Genomic_DNA"/>
</dbReference>
<reference evidence="2 3" key="1">
    <citation type="journal article" date="2018" name="Biotechnol. Adv.">
        <title>Improved genomic resources and new bioinformatic workflow for the carcinogenic parasite Clonorchis sinensis: Biotechnological implications.</title>
        <authorList>
            <person name="Wang D."/>
            <person name="Korhonen P.K."/>
            <person name="Gasser R.B."/>
            <person name="Young N.D."/>
        </authorList>
    </citation>
    <scope>NUCLEOTIDE SEQUENCE [LARGE SCALE GENOMIC DNA]</scope>
    <source>
        <strain evidence="2">Cs-k2</strain>
    </source>
</reference>
<keyword evidence="3" id="KW-1185">Reference proteome</keyword>
<dbReference type="AlphaFoldDB" id="A0A3R7CB19"/>
<dbReference type="Proteomes" id="UP000286415">
    <property type="component" value="Unassembled WGS sequence"/>
</dbReference>
<sequence length="71" mass="8048">MDLIDPSNKNSLCNEQTVSSSDARYSSKTNGPLGLQKYKPREQTGSHVRQSHVHKVGHKWPDDLKAKCVKW</sequence>